<feature type="compositionally biased region" description="Polar residues" evidence="2">
    <location>
        <begin position="740"/>
        <end position="762"/>
    </location>
</feature>
<keyword evidence="3" id="KW-0472">Membrane</keyword>
<protein>
    <recommendedName>
        <fullName evidence="5">Bestrophin homolog</fullName>
    </recommendedName>
</protein>
<feature type="compositionally biased region" description="Basic and acidic residues" evidence="2">
    <location>
        <begin position="1059"/>
        <end position="1069"/>
    </location>
</feature>
<organism evidence="4">
    <name type="scientific">Pseudo-nitzschia australis</name>
    <dbReference type="NCBI Taxonomy" id="44445"/>
    <lineage>
        <taxon>Eukaryota</taxon>
        <taxon>Sar</taxon>
        <taxon>Stramenopiles</taxon>
        <taxon>Ochrophyta</taxon>
        <taxon>Bacillariophyta</taxon>
        <taxon>Bacillariophyceae</taxon>
        <taxon>Bacillariophycidae</taxon>
        <taxon>Bacillariales</taxon>
        <taxon>Bacillariaceae</taxon>
        <taxon>Pseudo-nitzschia</taxon>
    </lineage>
</organism>
<dbReference type="EMBL" id="HBIX01003919">
    <property type="protein sequence ID" value="CAE0710322.1"/>
    <property type="molecule type" value="Transcribed_RNA"/>
</dbReference>
<feature type="coiled-coil region" evidence="1">
    <location>
        <begin position="879"/>
        <end position="906"/>
    </location>
</feature>
<feature type="region of interest" description="Disordered" evidence="2">
    <location>
        <begin position="722"/>
        <end position="773"/>
    </location>
</feature>
<dbReference type="AlphaFoldDB" id="A0A7S4ABP2"/>
<name>A0A7S4ABP2_9STRA</name>
<accession>A0A7S4ABP2</accession>
<evidence type="ECO:0000256" key="1">
    <source>
        <dbReference type="SAM" id="Coils"/>
    </source>
</evidence>
<feature type="compositionally biased region" description="Polar residues" evidence="2">
    <location>
        <begin position="985"/>
        <end position="995"/>
    </location>
</feature>
<keyword evidence="3" id="KW-1133">Transmembrane helix</keyword>
<keyword evidence="1" id="KW-0175">Coiled coil</keyword>
<feature type="compositionally biased region" description="Basic and acidic residues" evidence="2">
    <location>
        <begin position="1031"/>
        <end position="1047"/>
    </location>
</feature>
<feature type="compositionally biased region" description="Basic and acidic residues" evidence="2">
    <location>
        <begin position="1219"/>
        <end position="1247"/>
    </location>
</feature>
<feature type="compositionally biased region" description="Polar residues" evidence="2">
    <location>
        <begin position="145"/>
        <end position="154"/>
    </location>
</feature>
<evidence type="ECO:0000256" key="2">
    <source>
        <dbReference type="SAM" id="MobiDB-lite"/>
    </source>
</evidence>
<dbReference type="GO" id="GO:0005254">
    <property type="term" value="F:chloride channel activity"/>
    <property type="evidence" value="ECO:0007669"/>
    <property type="project" value="InterPro"/>
</dbReference>
<feature type="region of interest" description="Disordered" evidence="2">
    <location>
        <begin position="640"/>
        <end position="683"/>
    </location>
</feature>
<feature type="region of interest" description="Disordered" evidence="2">
    <location>
        <begin position="1209"/>
        <end position="1267"/>
    </location>
</feature>
<feature type="compositionally biased region" description="Basic residues" evidence="2">
    <location>
        <begin position="155"/>
        <end position="169"/>
    </location>
</feature>
<feature type="compositionally biased region" description="Low complexity" evidence="2">
    <location>
        <begin position="102"/>
        <end position="130"/>
    </location>
</feature>
<keyword evidence="3" id="KW-0812">Transmembrane</keyword>
<feature type="region of interest" description="Disordered" evidence="2">
    <location>
        <begin position="785"/>
        <end position="806"/>
    </location>
</feature>
<proteinExistence type="predicted"/>
<evidence type="ECO:0000313" key="4">
    <source>
        <dbReference type="EMBL" id="CAE0710322.1"/>
    </source>
</evidence>
<reference evidence="4" key="1">
    <citation type="submission" date="2021-01" db="EMBL/GenBank/DDBJ databases">
        <authorList>
            <person name="Corre E."/>
            <person name="Pelletier E."/>
            <person name="Niang G."/>
            <person name="Scheremetjew M."/>
            <person name="Finn R."/>
            <person name="Kale V."/>
            <person name="Holt S."/>
            <person name="Cochrane G."/>
            <person name="Meng A."/>
            <person name="Brown T."/>
            <person name="Cohen L."/>
        </authorList>
    </citation>
    <scope>NUCLEOTIDE SEQUENCE</scope>
    <source>
        <strain evidence="4">10249 10 AB</strain>
    </source>
</reference>
<gene>
    <name evidence="4" type="ORF">PAUS00366_LOCUS3049</name>
</gene>
<feature type="region of interest" description="Disordered" evidence="2">
    <location>
        <begin position="99"/>
        <end position="173"/>
    </location>
</feature>
<feature type="compositionally biased region" description="Basic and acidic residues" evidence="2">
    <location>
        <begin position="640"/>
        <end position="662"/>
    </location>
</feature>
<evidence type="ECO:0000256" key="3">
    <source>
        <dbReference type="SAM" id="Phobius"/>
    </source>
</evidence>
<feature type="compositionally biased region" description="Acidic residues" evidence="2">
    <location>
        <begin position="1248"/>
        <end position="1267"/>
    </location>
</feature>
<feature type="region of interest" description="Disordered" evidence="2">
    <location>
        <begin position="978"/>
        <end position="999"/>
    </location>
</feature>
<feature type="region of interest" description="Disordered" evidence="2">
    <location>
        <begin position="1022"/>
        <end position="1069"/>
    </location>
</feature>
<evidence type="ECO:0008006" key="5">
    <source>
        <dbReference type="Google" id="ProtNLM"/>
    </source>
</evidence>
<sequence length="1267" mass="143658">MLQEQQHNEAVCSDTIVDTKPFCRRRRRKPQAITRTRRRRPIDTIILALSSLILMVSLKDQQNFNMPQQQHRDTSFGVVALVSRTTTTKFGEQRPVGRIKTSSLSSSSYSSLSSSSLSDAISSPLFSSRRSPPPTPIKFEDRIRTQPQQATQRQSNRRHHHHNHDHHAKSLFSWRSRSSSSSIHSSTALHMVLTTPESIIEQASTVNLLDDLINESVRTSARRPIMMQFDPSSGWIWRRWKGTVFAETWISCAKNMVFAMAVYLIHTTYPNVFKENLSGFNTLWGQLLSVTTFTLTFFVNQSYALWRKCMELSRRLQGRLHDVNMNMASHAQRVIPSNPNEKSTYTVSSRQILELMSRYTRLFNLLTYASFTRSHRPILTPRGMRRLVERGLMTSQEREVLADAVIPATQRHSVVLMWMIRLFVEGRGSGHIQGGHGFESETMHKFHIIRSQYGAIGDELQGRMPLAYAHIVQVLVDLILWMFPFMAFTTGMSPLLVIFGTGLLTMSYQGLFDLAKQFLDPYDNESYGRGEDPLCVDTLIAETNAGSIRWLYGFEELPYSVQRLNDGELYEYLLPVRGYSVEELDQMEKEQIEREMQLEVQRKREDEEAAEDERLRKEAEEKLAAEIEEEKLVAEKEAEEKLAAEKEAEEKLAAEKEEGTTEKDEEEEGTTENDDEDDLDGHLQKEDKVEITATEVSSNVELPALDSDSKIESMASVGNTTILEKDERTISPTVVPAPNATKSTAESAEISSDSNATKSTISGAAKETRPVHKVTTLATDKSAISSFTSSEPVKQAPEEPVPSGMTTSNYLATLRMQNEKIKSLLARSELDKNNLEEELIDFEAFEDLPWFDEIGADGQEIRLSQQLADEDWEEEKDDIQITNMTREEYELRLREIEEDAENELKETIEIMSALPGAEGDDNLYIVTERRKKKAPTYDQTRLDGISQLWGLPPEDPSALNEYEPPEKIDDTDFNFVSQLWGDRPSASSGTQTTTQDESEVVGLEDFSGISELWGPAMNDFEDISESQGLDRATRNQEIDSEDKRNGDDEVDFPSFARLPWHDEKGPDGKEYRLSELLADEEWVTEPEIEETPPMTIEDYNKEVEKIITKAEEELRETEAILLSKPGTDPVGWDYDDEQLAPMSNVTASEESEEEQEIEDSDLDVLEMDPSDDYGMLAAEVYSNDVTNPEGANGDEETEALVEGVESIAHDSDQLEIESSGDKETTNNGGKDEIELISIKEQEEKLTLEDDESAMPDFEGDEEDDLRL</sequence>
<feature type="compositionally biased region" description="Acidic residues" evidence="2">
    <location>
        <begin position="663"/>
        <end position="679"/>
    </location>
</feature>
<feature type="transmembrane region" description="Helical" evidence="3">
    <location>
        <begin position="283"/>
        <end position="306"/>
    </location>
</feature>